<dbReference type="CDD" id="cd20557">
    <property type="entry name" value="CYCLIN_ScPCL1-like"/>
    <property type="match status" value="1"/>
</dbReference>
<dbReference type="PANTHER" id="PTHR15615">
    <property type="match status" value="1"/>
</dbReference>
<reference evidence="2" key="1">
    <citation type="submission" date="2023-03" db="EMBL/GenBank/DDBJ databases">
        <title>Complete genome of Cladonia borealis.</title>
        <authorList>
            <person name="Park H."/>
        </authorList>
    </citation>
    <scope>NUCLEOTIDE SEQUENCE</scope>
    <source>
        <strain evidence="2">ANT050790</strain>
    </source>
</reference>
<feature type="region of interest" description="Disordered" evidence="1">
    <location>
        <begin position="65"/>
        <end position="92"/>
    </location>
</feature>
<evidence type="ECO:0000313" key="3">
    <source>
        <dbReference type="Proteomes" id="UP001166286"/>
    </source>
</evidence>
<dbReference type="GO" id="GO:0016538">
    <property type="term" value="F:cyclin-dependent protein serine/threonine kinase regulator activity"/>
    <property type="evidence" value="ECO:0007669"/>
    <property type="project" value="TreeGrafter"/>
</dbReference>
<dbReference type="EMBL" id="JAFEKC020000022">
    <property type="protein sequence ID" value="KAK0507734.1"/>
    <property type="molecule type" value="Genomic_DNA"/>
</dbReference>
<accession>A0AA39V1S5</accession>
<keyword evidence="3" id="KW-1185">Reference proteome</keyword>
<dbReference type="InterPro" id="IPR013922">
    <property type="entry name" value="Cyclin_PHO80-like"/>
</dbReference>
<feature type="compositionally biased region" description="Polar residues" evidence="1">
    <location>
        <begin position="435"/>
        <end position="466"/>
    </location>
</feature>
<sequence>MLQTQLPSMSSTSVSSYKLNGILPPLRQQQDFAWPWERDTCSRGGHNHTPPLGFSGVRSYCDHGLRTPPRDMSGMDGNPLLAQNGGGQSYKRVPVVGSNALQPHYSQATADESRNTSSRPQPFYDSYYSAKRPQSPLPTKKETAAQIEQAARRRASSDNNSIASHLQIPRSINDSKGSLPEFAAQITCFFWFESSFTLHFVEDATVTPNPVAPLVSEAMPTTGFRKWVTTILSMTQVSQNVILLALMFIYRLKRLNPGVKGKVGSEFRLLTVALMLGNKFLDDNTYTNKTWAEVSGISVQEIHVMEVEFLSNMRYTLYASVAEWDEWHVKLGKFSDYYDKASRIQSGLRNLSLPVPPFNVHPKPPSPPASQNTSPPFLTNPTSTNPGLPHPLVGAPYLPPTIPSSATQMPEVDLKPWVRKRSLDDSSLEPPSKRLSMTPSANSSATLTPSTLSNSSATLTPSTLRDSTPPIPRLPMPNLSMSTNNPQGGYGPSAQLPMPSGRAMSTVYANTTRGPQSGMQLPSLGPSAYMDRSDNTRGGSSTSEYQNRQSPYPSGSGTPSPTSFSFSQHQQTSNGLSPSGFLVPRSSPYKPVRGVNTLLVPPPSGSMHHPQNVSYDQMHYQPLGKPISERKTGVLPYMPFDTWSQSHQMQHYLPQPNFAS</sequence>
<feature type="region of interest" description="Disordered" evidence="1">
    <location>
        <begin position="105"/>
        <end position="163"/>
    </location>
</feature>
<proteinExistence type="predicted"/>
<feature type="compositionally biased region" description="Low complexity" evidence="1">
    <location>
        <begin position="549"/>
        <end position="573"/>
    </location>
</feature>
<dbReference type="Proteomes" id="UP001166286">
    <property type="component" value="Unassembled WGS sequence"/>
</dbReference>
<dbReference type="SUPFAM" id="SSF47954">
    <property type="entry name" value="Cyclin-like"/>
    <property type="match status" value="1"/>
</dbReference>
<evidence type="ECO:0008006" key="4">
    <source>
        <dbReference type="Google" id="ProtNLM"/>
    </source>
</evidence>
<evidence type="ECO:0000313" key="2">
    <source>
        <dbReference type="EMBL" id="KAK0507734.1"/>
    </source>
</evidence>
<feature type="compositionally biased region" description="Polar residues" evidence="1">
    <location>
        <begin position="536"/>
        <end position="548"/>
    </location>
</feature>
<dbReference type="GO" id="GO:0005634">
    <property type="term" value="C:nucleus"/>
    <property type="evidence" value="ECO:0007669"/>
    <property type="project" value="TreeGrafter"/>
</dbReference>
<organism evidence="2 3">
    <name type="scientific">Cladonia borealis</name>
    <dbReference type="NCBI Taxonomy" id="184061"/>
    <lineage>
        <taxon>Eukaryota</taxon>
        <taxon>Fungi</taxon>
        <taxon>Dikarya</taxon>
        <taxon>Ascomycota</taxon>
        <taxon>Pezizomycotina</taxon>
        <taxon>Lecanoromycetes</taxon>
        <taxon>OSLEUM clade</taxon>
        <taxon>Lecanoromycetidae</taxon>
        <taxon>Lecanorales</taxon>
        <taxon>Lecanorineae</taxon>
        <taxon>Cladoniaceae</taxon>
        <taxon>Cladonia</taxon>
    </lineage>
</organism>
<dbReference type="Pfam" id="PF08613">
    <property type="entry name" value="Cyclin"/>
    <property type="match status" value="1"/>
</dbReference>
<feature type="compositionally biased region" description="Polar residues" evidence="1">
    <location>
        <begin position="105"/>
        <end position="120"/>
    </location>
</feature>
<dbReference type="Gene3D" id="1.10.472.10">
    <property type="entry name" value="Cyclin-like"/>
    <property type="match status" value="1"/>
</dbReference>
<feature type="compositionally biased region" description="Basic and acidic residues" evidence="1">
    <location>
        <begin position="412"/>
        <end position="424"/>
    </location>
</feature>
<dbReference type="PANTHER" id="PTHR15615:SF118">
    <property type="entry name" value="CYCLIN, HYPOTHETICAL (EUROFUNG)"/>
    <property type="match status" value="1"/>
</dbReference>
<dbReference type="GO" id="GO:0000307">
    <property type="term" value="C:cyclin-dependent protein kinase holoenzyme complex"/>
    <property type="evidence" value="ECO:0007669"/>
    <property type="project" value="TreeGrafter"/>
</dbReference>
<protein>
    <recommendedName>
        <fullName evidence="4">Cyclin</fullName>
    </recommendedName>
</protein>
<name>A0AA39V1S5_9LECA</name>
<gene>
    <name evidence="2" type="ORF">JMJ35_009623</name>
</gene>
<dbReference type="GO" id="GO:0019901">
    <property type="term" value="F:protein kinase binding"/>
    <property type="evidence" value="ECO:0007669"/>
    <property type="project" value="InterPro"/>
</dbReference>
<dbReference type="AlphaFoldDB" id="A0AA39V1S5"/>
<comment type="caution">
    <text evidence="2">The sequence shown here is derived from an EMBL/GenBank/DDBJ whole genome shotgun (WGS) entry which is preliminary data.</text>
</comment>
<dbReference type="InterPro" id="IPR036915">
    <property type="entry name" value="Cyclin-like_sf"/>
</dbReference>
<feature type="compositionally biased region" description="Polar residues" evidence="1">
    <location>
        <begin position="507"/>
        <end position="520"/>
    </location>
</feature>
<feature type="compositionally biased region" description="Pro residues" evidence="1">
    <location>
        <begin position="355"/>
        <end position="368"/>
    </location>
</feature>
<evidence type="ECO:0000256" key="1">
    <source>
        <dbReference type="SAM" id="MobiDB-lite"/>
    </source>
</evidence>
<feature type="compositionally biased region" description="Polar residues" evidence="1">
    <location>
        <begin position="369"/>
        <end position="386"/>
    </location>
</feature>
<feature type="region of interest" description="Disordered" evidence="1">
    <location>
        <begin position="355"/>
        <end position="588"/>
    </location>
</feature>